<protein>
    <submittedName>
        <fullName evidence="4">Uncharacterized protein</fullName>
    </submittedName>
</protein>
<organism evidence="4 5">
    <name type="scientific">Planoprotostelium fungivorum</name>
    <dbReference type="NCBI Taxonomy" id="1890364"/>
    <lineage>
        <taxon>Eukaryota</taxon>
        <taxon>Amoebozoa</taxon>
        <taxon>Evosea</taxon>
        <taxon>Variosea</taxon>
        <taxon>Cavosteliida</taxon>
        <taxon>Cavosteliaceae</taxon>
        <taxon>Planoprotostelium</taxon>
    </lineage>
</organism>
<feature type="domain" description="Mic1" evidence="2">
    <location>
        <begin position="515"/>
        <end position="685"/>
    </location>
</feature>
<keyword evidence="5" id="KW-1185">Reference proteome</keyword>
<evidence type="ECO:0000256" key="1">
    <source>
        <dbReference type="SAM" id="MobiDB-lite"/>
    </source>
</evidence>
<dbReference type="GO" id="GO:0031902">
    <property type="term" value="C:late endosome membrane"/>
    <property type="evidence" value="ECO:0007669"/>
    <property type="project" value="TreeGrafter"/>
</dbReference>
<dbReference type="PANTHER" id="PTHR12897:SF4">
    <property type="entry name" value="REGULATOR OF MON1-CCZ1 COMPLEX"/>
    <property type="match status" value="1"/>
</dbReference>
<dbReference type="GO" id="GO:0005765">
    <property type="term" value="C:lysosomal membrane"/>
    <property type="evidence" value="ECO:0007669"/>
    <property type="project" value="TreeGrafter"/>
</dbReference>
<dbReference type="GO" id="GO:0010506">
    <property type="term" value="P:regulation of autophagy"/>
    <property type="evidence" value="ECO:0007669"/>
    <property type="project" value="InterPro"/>
</dbReference>
<comment type="caution">
    <text evidence="4">The sequence shown here is derived from an EMBL/GenBank/DDBJ whole genome shotgun (WGS) entry which is preliminary data.</text>
</comment>
<dbReference type="Pfam" id="PF07035">
    <property type="entry name" value="RMC1_C"/>
    <property type="match status" value="1"/>
</dbReference>
<dbReference type="InParanoid" id="A0A2P6NSV3"/>
<reference evidence="4 5" key="1">
    <citation type="journal article" date="2018" name="Genome Biol. Evol.">
        <title>Multiple Roots of Fruiting Body Formation in Amoebozoa.</title>
        <authorList>
            <person name="Hillmann F."/>
            <person name="Forbes G."/>
            <person name="Novohradska S."/>
            <person name="Ferling I."/>
            <person name="Riege K."/>
            <person name="Groth M."/>
            <person name="Westermann M."/>
            <person name="Marz M."/>
            <person name="Spaller T."/>
            <person name="Winckler T."/>
            <person name="Schaap P."/>
            <person name="Glockner G."/>
        </authorList>
    </citation>
    <scope>NUCLEOTIDE SEQUENCE [LARGE SCALE GENOMIC DNA]</scope>
    <source>
        <strain evidence="4 5">Jena</strain>
    </source>
</reference>
<feature type="region of interest" description="Disordered" evidence="1">
    <location>
        <begin position="345"/>
        <end position="364"/>
    </location>
</feature>
<proteinExistence type="predicted"/>
<evidence type="ECO:0000313" key="5">
    <source>
        <dbReference type="Proteomes" id="UP000241769"/>
    </source>
</evidence>
<evidence type="ECO:0000259" key="3">
    <source>
        <dbReference type="Pfam" id="PF21029"/>
    </source>
</evidence>
<feature type="domain" description="Regulator of MON1-CCZ1 complex N-terminal" evidence="3">
    <location>
        <begin position="70"/>
        <end position="171"/>
    </location>
</feature>
<dbReference type="InterPro" id="IPR049040">
    <property type="entry name" value="RMC1_N"/>
</dbReference>
<dbReference type="EMBL" id="MDYQ01000023">
    <property type="protein sequence ID" value="PRP87042.1"/>
    <property type="molecule type" value="Genomic_DNA"/>
</dbReference>
<dbReference type="PANTHER" id="PTHR12897">
    <property type="entry name" value="COLON CANCER-ASSOCIATED PROTEIN MIC1"/>
    <property type="match status" value="1"/>
</dbReference>
<gene>
    <name evidence="4" type="ORF">PROFUN_04778</name>
</gene>
<accession>A0A2P6NSV3</accession>
<sequence length="714" mass="81750">MSDTQPSEPAREERGHVHHVKLNTCLLDFSDELSSETDSKKIIRLDESTSQLIILYPQEGKVVRMVYANTSSVLASGNRPTKREIRFSVQNKDVTCAKFSPDDNYIAFQSNPSMIEFIHLREESQAFIQSCKKSNWNGQIRNSILGFYWTYSDNMLFITLNGLDLYQFPPTNSTSFLPSRKKEMKAIKDFKQQINWFVYSAKHRVVLASTGVTSVTASGHSSTCIQGFYLEHNNIVKLGKFNMEKKQPPSATPNKMPVAVKQEELTIASIYGRLYCIHTDNSNSVVTLYLITRDDIRKFLEIRIPSREEAHVHVIDNLLVMHCTVSKVALIYDIKRKKGQEYPFSEPLPLSPTAPPSTTSDHTTVQPYQGSWVFFSPNLILDEEKGYLWDVSIDLEGIAASCSERKKLIHFVLRRSMPSSKELLLRHLRNSIQDQESLSTLAKLFDCINFVLAKDINKRGIDDDNEGTPKLDRSSTRSTIKSSSDMHKLLTSSPNLHHSGVGLPSSPQVPLHTNRNQDGYILVTQQDMYQYVFLPFVEQGMDHQFMIGVITEYTRSLHFNHVTVDPLLYQLLISYLVRNDKFYQLHQMLQYHVVSDSAHVACQLLSLESRYPPAYQLALDMFKRLNTDEEILEVLLTKRQIVLALRFLRSHRNLQYSVARILDIAATENDPTLFYTTYKFFEARREIKGAECAGAAQHFQQLFVSAPSVNRFNK</sequence>
<dbReference type="InterPro" id="IPR040371">
    <property type="entry name" value="RMC1"/>
</dbReference>
<dbReference type="SUPFAM" id="SSF82171">
    <property type="entry name" value="DPP6 N-terminal domain-like"/>
    <property type="match status" value="1"/>
</dbReference>
<evidence type="ECO:0000313" key="4">
    <source>
        <dbReference type="EMBL" id="PRP87042.1"/>
    </source>
</evidence>
<evidence type="ECO:0000259" key="2">
    <source>
        <dbReference type="Pfam" id="PF07035"/>
    </source>
</evidence>
<feature type="region of interest" description="Disordered" evidence="1">
    <location>
        <begin position="462"/>
        <end position="485"/>
    </location>
</feature>
<dbReference type="FunCoup" id="A0A2P6NSV3">
    <property type="interactions" value="28"/>
</dbReference>
<dbReference type="GO" id="GO:0035658">
    <property type="term" value="C:Mon1-Ccz1 complex"/>
    <property type="evidence" value="ECO:0007669"/>
    <property type="project" value="InterPro"/>
</dbReference>
<dbReference type="Pfam" id="PF21029">
    <property type="entry name" value="RMC1_N"/>
    <property type="match status" value="1"/>
</dbReference>
<dbReference type="OrthoDB" id="26384at2759"/>
<name>A0A2P6NSV3_9EUKA</name>
<feature type="compositionally biased region" description="Basic and acidic residues" evidence="1">
    <location>
        <begin position="462"/>
        <end position="475"/>
    </location>
</feature>
<dbReference type="Proteomes" id="UP000241769">
    <property type="component" value="Unassembled WGS sequence"/>
</dbReference>
<dbReference type="AlphaFoldDB" id="A0A2P6NSV3"/>
<dbReference type="InterPro" id="IPR009755">
    <property type="entry name" value="RMC1_C"/>
</dbReference>